<dbReference type="PRINTS" id="PR00069">
    <property type="entry name" value="ALDKETRDTASE"/>
</dbReference>
<reference evidence="3 4" key="1">
    <citation type="submission" date="2018-03" db="EMBL/GenBank/DDBJ databases">
        <title>Genomic Encyclopedia of Type Strains, Phase III (KMG-III): the genomes of soil and plant-associated and newly described type strains.</title>
        <authorList>
            <person name="Whitman W."/>
        </authorList>
    </citation>
    <scope>NUCLEOTIDE SEQUENCE [LARGE SCALE GENOMIC DNA]</scope>
    <source>
        <strain evidence="3 4">CGMCC 4.7097</strain>
    </source>
</reference>
<dbReference type="PANTHER" id="PTHR43364">
    <property type="entry name" value="NADH-SPECIFIC METHYLGLYOXAL REDUCTASE-RELATED"/>
    <property type="match status" value="1"/>
</dbReference>
<feature type="domain" description="NADP-dependent oxidoreductase" evidence="2">
    <location>
        <begin position="15"/>
        <end position="311"/>
    </location>
</feature>
<dbReference type="InterPro" id="IPR023210">
    <property type="entry name" value="NADP_OxRdtase_dom"/>
</dbReference>
<dbReference type="FunFam" id="3.20.20.100:FF:000004">
    <property type="entry name" value="Oxidoreductase, aldo/keto reductase"/>
    <property type="match status" value="1"/>
</dbReference>
<name>A0A2P8I8W2_SACCR</name>
<evidence type="ECO:0000313" key="3">
    <source>
        <dbReference type="EMBL" id="PSL54898.1"/>
    </source>
</evidence>
<accession>A0A2P8I8W2</accession>
<dbReference type="SUPFAM" id="SSF51430">
    <property type="entry name" value="NAD(P)-linked oxidoreductase"/>
    <property type="match status" value="1"/>
</dbReference>
<dbReference type="Gene3D" id="3.20.20.100">
    <property type="entry name" value="NADP-dependent oxidoreductase domain"/>
    <property type="match status" value="1"/>
</dbReference>
<sequence length="333" mass="36625">MQRRFLGSTGLEVSELALGTMTFGSQTDEPTAHRILGEFTAAGGTFIDTADTYQFGGSERIIGSWLRSHDRDDLVIATKAYGEMAAGAPVNGAGRKHLVRAVEASLRRLGTDYIDLYQIHVFDDATPIEETLSTLDRLVTSGKVRFVGASNYTGWQLQKSIDLARQHGWEPFVSLQPLYNLLERDAELELLPICRNEGLGLIPWSPLGGGWLTGKYTREMTEAPAGTRLGDRRQSVHDDASEGTWQVVEAVSAVAAEVGRTPSQVALRWLLQQPGVTGPIIGVRTPDQLQDNLGAAGWSLDDAHVERLTEVSSRPLPYPYALQRLPQFVRRSR</sequence>
<dbReference type="EMBL" id="PYAX01000006">
    <property type="protein sequence ID" value="PSL54898.1"/>
    <property type="molecule type" value="Genomic_DNA"/>
</dbReference>
<comment type="caution">
    <text evidence="3">The sequence shown here is derived from an EMBL/GenBank/DDBJ whole genome shotgun (WGS) entry which is preliminary data.</text>
</comment>
<dbReference type="AlphaFoldDB" id="A0A2P8I8W2"/>
<organism evidence="3 4">
    <name type="scientific">Saccharothrix carnea</name>
    <dbReference type="NCBI Taxonomy" id="1280637"/>
    <lineage>
        <taxon>Bacteria</taxon>
        <taxon>Bacillati</taxon>
        <taxon>Actinomycetota</taxon>
        <taxon>Actinomycetes</taxon>
        <taxon>Pseudonocardiales</taxon>
        <taxon>Pseudonocardiaceae</taxon>
        <taxon>Saccharothrix</taxon>
    </lineage>
</organism>
<dbReference type="OrthoDB" id="9768793at2"/>
<proteinExistence type="predicted"/>
<dbReference type="Proteomes" id="UP000241118">
    <property type="component" value="Unassembled WGS sequence"/>
</dbReference>
<dbReference type="GO" id="GO:0005829">
    <property type="term" value="C:cytosol"/>
    <property type="evidence" value="ECO:0007669"/>
    <property type="project" value="UniProtKB-ARBA"/>
</dbReference>
<protein>
    <submittedName>
        <fullName evidence="3">Aryl-alcohol dehydrogenase-like predicted oxidoreductase</fullName>
    </submittedName>
</protein>
<dbReference type="InterPro" id="IPR036812">
    <property type="entry name" value="NAD(P)_OxRdtase_dom_sf"/>
</dbReference>
<dbReference type="PANTHER" id="PTHR43364:SF4">
    <property type="entry name" value="NAD(P)-LINKED OXIDOREDUCTASE SUPERFAMILY PROTEIN"/>
    <property type="match status" value="1"/>
</dbReference>
<evidence type="ECO:0000259" key="2">
    <source>
        <dbReference type="Pfam" id="PF00248"/>
    </source>
</evidence>
<dbReference type="InterPro" id="IPR020471">
    <property type="entry name" value="AKR"/>
</dbReference>
<dbReference type="RefSeq" id="WP_106616909.1">
    <property type="nucleotide sequence ID" value="NZ_PYAX01000006.1"/>
</dbReference>
<gene>
    <name evidence="3" type="ORF">B0I31_106418</name>
</gene>
<keyword evidence="1" id="KW-0560">Oxidoreductase</keyword>
<dbReference type="GO" id="GO:0016491">
    <property type="term" value="F:oxidoreductase activity"/>
    <property type="evidence" value="ECO:0007669"/>
    <property type="project" value="UniProtKB-KW"/>
</dbReference>
<dbReference type="Pfam" id="PF00248">
    <property type="entry name" value="Aldo_ket_red"/>
    <property type="match status" value="1"/>
</dbReference>
<evidence type="ECO:0000313" key="4">
    <source>
        <dbReference type="Proteomes" id="UP000241118"/>
    </source>
</evidence>
<dbReference type="CDD" id="cd19081">
    <property type="entry name" value="AKR_AKR9C1"/>
    <property type="match status" value="1"/>
</dbReference>
<dbReference type="InterPro" id="IPR050523">
    <property type="entry name" value="AKR_Detox_Biosynth"/>
</dbReference>
<keyword evidence="4" id="KW-1185">Reference proteome</keyword>
<evidence type="ECO:0000256" key="1">
    <source>
        <dbReference type="ARBA" id="ARBA00023002"/>
    </source>
</evidence>